<comment type="function">
    <text evidence="15">Multifunctional enzyme that catalyzes the SAM-dependent methylations of uroporphyrinogen III at position C-2 and C-7 to form precorrin-2 via precorrin-1. Then it catalyzes the NAD-dependent ring dehydrogenation of precorrin-2 to yield sirohydrochlorin. Finally, it catalyzes the ferrochelation of sirohydrochlorin to yield siroheme.</text>
</comment>
<dbReference type="Gene3D" id="3.40.1010.10">
    <property type="entry name" value="Cobalt-precorrin-4 Transmethylase, Domain 1"/>
    <property type="match status" value="1"/>
</dbReference>
<feature type="binding site" evidence="15">
    <location>
        <position position="383"/>
    </location>
    <ligand>
        <name>S-adenosyl-L-methionine</name>
        <dbReference type="ChEBI" id="CHEBI:59789"/>
    </ligand>
</feature>
<dbReference type="InterPro" id="IPR000878">
    <property type="entry name" value="4pyrrol_Mease"/>
</dbReference>
<dbReference type="GO" id="GO:0009236">
    <property type="term" value="P:cobalamin biosynthetic process"/>
    <property type="evidence" value="ECO:0007669"/>
    <property type="project" value="UniProtKB-UniRule"/>
</dbReference>
<gene>
    <name evidence="21" type="primary">cobA</name>
    <name evidence="15" type="synonym">cysG</name>
    <name evidence="21" type="ORF">DWB85_16895</name>
</gene>
<dbReference type="SUPFAM" id="SSF75615">
    <property type="entry name" value="Siroheme synthase middle domains-like"/>
    <property type="match status" value="1"/>
</dbReference>
<dbReference type="EC" id="1.3.1.76" evidence="15"/>
<dbReference type="RefSeq" id="WP_117956909.1">
    <property type="nucleotide sequence ID" value="NZ_QRAN01000023.1"/>
</dbReference>
<comment type="catalytic activity">
    <reaction evidence="15">
        <text>uroporphyrinogen III + 2 S-adenosyl-L-methionine = precorrin-2 + 2 S-adenosyl-L-homocysteine + H(+)</text>
        <dbReference type="Rhea" id="RHEA:32459"/>
        <dbReference type="ChEBI" id="CHEBI:15378"/>
        <dbReference type="ChEBI" id="CHEBI:57308"/>
        <dbReference type="ChEBI" id="CHEBI:57856"/>
        <dbReference type="ChEBI" id="CHEBI:58827"/>
        <dbReference type="ChEBI" id="CHEBI:59789"/>
        <dbReference type="EC" id="2.1.1.107"/>
    </reaction>
</comment>
<feature type="binding site" evidence="15">
    <location>
        <begin position="301"/>
        <end position="303"/>
    </location>
    <ligand>
        <name>S-adenosyl-L-methionine</name>
        <dbReference type="ChEBI" id="CHEBI:59789"/>
    </ligand>
</feature>
<keyword evidence="10 15" id="KW-0627">Porphyrin biosynthesis</keyword>
<dbReference type="UniPathway" id="UPA00262">
    <property type="reaction ID" value="UER00211"/>
</dbReference>
<dbReference type="InterPro" id="IPR014776">
    <property type="entry name" value="4pyrrole_Mease_sub2"/>
</dbReference>
<dbReference type="GO" id="GO:0019354">
    <property type="term" value="P:siroheme biosynthetic process"/>
    <property type="evidence" value="ECO:0007669"/>
    <property type="project" value="UniProtKB-UniRule"/>
</dbReference>
<comment type="caution">
    <text evidence="21">The sequence shown here is derived from an EMBL/GenBank/DDBJ whole genome shotgun (WGS) entry which is preliminary data.</text>
</comment>
<name>A0A3L7DVL7_9GAMM</name>
<evidence type="ECO:0000256" key="15">
    <source>
        <dbReference type="HAMAP-Rule" id="MF_01646"/>
    </source>
</evidence>
<evidence type="ECO:0000256" key="9">
    <source>
        <dbReference type="ARBA" id="ARBA00023239"/>
    </source>
</evidence>
<dbReference type="SUPFAM" id="SSF53790">
    <property type="entry name" value="Tetrapyrrole methylase"/>
    <property type="match status" value="1"/>
</dbReference>
<feature type="binding site" evidence="15">
    <location>
        <begin position="331"/>
        <end position="332"/>
    </location>
    <ligand>
        <name>S-adenosyl-L-methionine</name>
        <dbReference type="ChEBI" id="CHEBI:59789"/>
    </ligand>
</feature>
<dbReference type="OrthoDB" id="9815856at2"/>
<dbReference type="PROSITE" id="PS00840">
    <property type="entry name" value="SUMT_2"/>
    <property type="match status" value="1"/>
</dbReference>
<evidence type="ECO:0000259" key="19">
    <source>
        <dbReference type="Pfam" id="PF10414"/>
    </source>
</evidence>
<dbReference type="AlphaFoldDB" id="A0A3L7DVL7"/>
<dbReference type="GO" id="GO:0043115">
    <property type="term" value="F:precorrin-2 dehydrogenase activity"/>
    <property type="evidence" value="ECO:0007669"/>
    <property type="project" value="UniProtKB-UniRule"/>
</dbReference>
<dbReference type="GO" id="GO:0004851">
    <property type="term" value="F:uroporphyrin-III C-methyltransferase activity"/>
    <property type="evidence" value="ECO:0007669"/>
    <property type="project" value="UniProtKB-UniRule"/>
</dbReference>
<dbReference type="GO" id="GO:0051287">
    <property type="term" value="F:NAD binding"/>
    <property type="evidence" value="ECO:0007669"/>
    <property type="project" value="InterPro"/>
</dbReference>
<evidence type="ECO:0000256" key="5">
    <source>
        <dbReference type="ARBA" id="ARBA00022679"/>
    </source>
</evidence>
<dbReference type="UniPathway" id="UPA00148">
    <property type="reaction ID" value="UER00211"/>
</dbReference>
<dbReference type="PANTHER" id="PTHR45790:SF1">
    <property type="entry name" value="SIROHEME SYNTHASE"/>
    <property type="match status" value="1"/>
</dbReference>
<feature type="active site" description="Proton donor" evidence="15 16">
    <location>
        <position position="270"/>
    </location>
</feature>
<dbReference type="InterPro" id="IPR003043">
    <property type="entry name" value="Uropor_MeTrfase_CS"/>
</dbReference>
<dbReference type="EC" id="4.99.1.4" evidence="15"/>
<dbReference type="InterPro" id="IPR028281">
    <property type="entry name" value="Sirohaem_synthase_central"/>
</dbReference>
<comment type="pathway">
    <text evidence="15">Porphyrin-containing compound metabolism; siroheme biosynthesis; siroheme from sirohydrochlorin: step 1/1.</text>
</comment>
<dbReference type="InterPro" id="IPR014777">
    <property type="entry name" value="4pyrrole_Mease_sub1"/>
</dbReference>
<evidence type="ECO:0000256" key="13">
    <source>
        <dbReference type="ARBA" id="ARBA00047561"/>
    </source>
</evidence>
<evidence type="ECO:0000256" key="1">
    <source>
        <dbReference type="ARBA" id="ARBA00005010"/>
    </source>
</evidence>
<comment type="pathway">
    <text evidence="12 15">Porphyrin-containing compound metabolism; siroheme biosynthesis; precorrin-2 from uroporphyrinogen III: step 1/1.</text>
</comment>
<dbReference type="Pfam" id="PF00590">
    <property type="entry name" value="TP_methylase"/>
    <property type="match status" value="1"/>
</dbReference>
<evidence type="ECO:0000259" key="18">
    <source>
        <dbReference type="Pfam" id="PF00590"/>
    </source>
</evidence>
<dbReference type="FunFam" id="3.30.950.10:FF:000001">
    <property type="entry name" value="Siroheme synthase"/>
    <property type="match status" value="1"/>
</dbReference>
<dbReference type="InterPro" id="IPR035996">
    <property type="entry name" value="4pyrrol_Methylase_sf"/>
</dbReference>
<dbReference type="CDD" id="cd11642">
    <property type="entry name" value="SUMT"/>
    <property type="match status" value="1"/>
</dbReference>
<evidence type="ECO:0000256" key="6">
    <source>
        <dbReference type="ARBA" id="ARBA00022691"/>
    </source>
</evidence>
<keyword evidence="22" id="KW-1185">Reference proteome</keyword>
<evidence type="ECO:0000313" key="22">
    <source>
        <dbReference type="Proteomes" id="UP000265509"/>
    </source>
</evidence>
<feature type="modified residue" description="Phosphoserine" evidence="15">
    <location>
        <position position="128"/>
    </location>
</feature>
<feature type="binding site" evidence="15">
    <location>
        <position position="412"/>
    </location>
    <ligand>
        <name>S-adenosyl-L-methionine</name>
        <dbReference type="ChEBI" id="CHEBI:59789"/>
    </ligand>
</feature>
<dbReference type="Gene3D" id="3.30.160.110">
    <property type="entry name" value="Siroheme synthase, domain 2"/>
    <property type="match status" value="1"/>
</dbReference>
<feature type="domain" description="Sirohaem synthase dimerisation" evidence="19">
    <location>
        <begin position="150"/>
        <end position="207"/>
    </location>
</feature>
<evidence type="ECO:0000256" key="14">
    <source>
        <dbReference type="ARBA" id="ARBA00060548"/>
    </source>
</evidence>
<evidence type="ECO:0000256" key="17">
    <source>
        <dbReference type="RuleBase" id="RU003960"/>
    </source>
</evidence>
<keyword evidence="15" id="KW-0597">Phosphoprotein</keyword>
<dbReference type="Gene3D" id="3.40.50.720">
    <property type="entry name" value="NAD(P)-binding Rossmann-like Domain"/>
    <property type="match status" value="1"/>
</dbReference>
<dbReference type="Pfam" id="PF13241">
    <property type="entry name" value="NAD_binding_7"/>
    <property type="match status" value="1"/>
</dbReference>
<evidence type="ECO:0000256" key="4">
    <source>
        <dbReference type="ARBA" id="ARBA00022603"/>
    </source>
</evidence>
<feature type="region of interest" description="Uroporphyrinogen-III C-methyltransferase" evidence="15">
    <location>
        <begin position="216"/>
        <end position="460"/>
    </location>
</feature>
<feature type="active site" description="Proton acceptor" evidence="15 16">
    <location>
        <position position="248"/>
    </location>
</feature>
<comment type="similarity">
    <text evidence="15">In the C-terminal section; belongs to the precorrin methyltransferase family.</text>
</comment>
<dbReference type="HAMAP" id="MF_01646">
    <property type="entry name" value="Siroheme_synth"/>
    <property type="match status" value="1"/>
</dbReference>
<dbReference type="Pfam" id="PF14824">
    <property type="entry name" value="Sirohm_synth_M"/>
    <property type="match status" value="1"/>
</dbReference>
<keyword evidence="11 15" id="KW-0511">Multifunctional enzyme</keyword>
<accession>A0A3L7DVL7</accession>
<comment type="pathway">
    <text evidence="15">Cofactor biosynthesis; adenosylcobalamin biosynthesis; sirohydrochlorin from precorrin-2: step 1/1.</text>
</comment>
<sequence>MQYLPVCLQVRNAPVVLVGGGTVATRKARLLLRAGASLTVVAPEITPELEQLLAEHGGNWQQSRYRESDLHGRMLVVAATPDRAVNEQVHADARALNLPVNVVDSPDLCTFIFPSIVDRDPLLIAISSSGRSPVLARQLRRKIEAMVPAAYGRLAQFAGRVRDRVKAAIPEETPRRLFWEQVMEGAVAEQVMGGREARAEALLEQLLQDTSAHHNGEVYLIGAGPGDPDLMTFKAVRLLQSADVVLYDRLVSAGILEMSRRDAERIYVGKRRDEHAVPQGKINQLLVDLALQGKRVARLKGGDPFIFGRGGEEIELLARHRVPFQVVPGITAASGAACYAGIPLTHRDHAQSVRFVTGHLKDGSSDLDWRSFQSDTETLVFYMGLVGLPLICARLQDNGRRADTPIALIERATSNEQRVITGTLATMAGIVEREQPRAPTLIIVGSVVRLHRQLSWFGEE</sequence>
<keyword evidence="8 15" id="KW-0520">NAD</keyword>
<dbReference type="InterPro" id="IPR006366">
    <property type="entry name" value="CobA/CysG_C"/>
</dbReference>
<dbReference type="GO" id="GO:0032259">
    <property type="term" value="P:methylation"/>
    <property type="evidence" value="ECO:0007669"/>
    <property type="project" value="UniProtKB-KW"/>
</dbReference>
<feature type="binding site" evidence="15">
    <location>
        <begin position="22"/>
        <end position="23"/>
    </location>
    <ligand>
        <name>NAD(+)</name>
        <dbReference type="ChEBI" id="CHEBI:57540"/>
    </ligand>
</feature>
<dbReference type="FunFam" id="3.40.1010.10:FF:000001">
    <property type="entry name" value="Siroheme synthase"/>
    <property type="match status" value="1"/>
</dbReference>
<dbReference type="EMBL" id="QRAN01000023">
    <property type="protein sequence ID" value="RLQ20579.1"/>
    <property type="molecule type" value="Genomic_DNA"/>
</dbReference>
<dbReference type="InterPro" id="IPR036291">
    <property type="entry name" value="NAD(P)-bd_dom_sf"/>
</dbReference>
<feature type="binding site" evidence="15">
    <location>
        <position position="225"/>
    </location>
    <ligand>
        <name>S-adenosyl-L-methionine</name>
        <dbReference type="ChEBI" id="CHEBI:59789"/>
    </ligand>
</feature>
<dbReference type="Gene3D" id="1.10.8.210">
    <property type="entry name" value="Sirohaem synthase, dimerisation domain"/>
    <property type="match status" value="1"/>
</dbReference>
<protein>
    <recommendedName>
        <fullName evidence="15">Siroheme synthase</fullName>
    </recommendedName>
    <domain>
        <recommendedName>
            <fullName evidence="15">Uroporphyrinogen-III C-methyltransferase</fullName>
            <shortName evidence="15">Urogen III methylase</shortName>
            <ecNumber evidence="15">2.1.1.107</ecNumber>
        </recommendedName>
        <alternativeName>
            <fullName evidence="15">SUMT</fullName>
        </alternativeName>
        <alternativeName>
            <fullName evidence="15">Uroporphyrinogen III methylase</fullName>
            <shortName evidence="15">UROM</shortName>
        </alternativeName>
    </domain>
    <domain>
        <recommendedName>
            <fullName evidence="15">Precorrin-2 dehydrogenase</fullName>
            <ecNumber evidence="15">1.3.1.76</ecNumber>
        </recommendedName>
    </domain>
    <domain>
        <recommendedName>
            <fullName evidence="15">Sirohydrochlorin ferrochelatase</fullName>
            <ecNumber evidence="15">4.99.1.4</ecNumber>
        </recommendedName>
    </domain>
</protein>
<dbReference type="NCBIfam" id="TIGR01469">
    <property type="entry name" value="cobA_cysG_Cterm"/>
    <property type="match status" value="1"/>
</dbReference>
<dbReference type="SUPFAM" id="SSF51735">
    <property type="entry name" value="NAD(P)-binding Rossmann-fold domains"/>
    <property type="match status" value="1"/>
</dbReference>
<evidence type="ECO:0000256" key="12">
    <source>
        <dbReference type="ARBA" id="ARBA00025705"/>
    </source>
</evidence>
<evidence type="ECO:0000256" key="8">
    <source>
        <dbReference type="ARBA" id="ARBA00023027"/>
    </source>
</evidence>
<dbReference type="InterPro" id="IPR019478">
    <property type="entry name" value="Sirohaem_synthase_dimer_dom"/>
</dbReference>
<feature type="domain" description="Siroheme synthase central" evidence="20">
    <location>
        <begin position="119"/>
        <end position="146"/>
    </location>
</feature>
<evidence type="ECO:0000259" key="20">
    <source>
        <dbReference type="Pfam" id="PF14824"/>
    </source>
</evidence>
<dbReference type="PIRSF" id="PIRSF036426">
    <property type="entry name" value="Sirohaem_synth"/>
    <property type="match status" value="1"/>
</dbReference>
<keyword evidence="7 15" id="KW-0560">Oxidoreductase</keyword>
<evidence type="ECO:0000256" key="11">
    <source>
        <dbReference type="ARBA" id="ARBA00023268"/>
    </source>
</evidence>
<dbReference type="InterPro" id="IPR006367">
    <property type="entry name" value="Sirohaem_synthase_N"/>
</dbReference>
<dbReference type="InterPro" id="IPR037115">
    <property type="entry name" value="Sirohaem_synt_dimer_dom_sf"/>
</dbReference>
<dbReference type="NCBIfam" id="NF007922">
    <property type="entry name" value="PRK10637.1"/>
    <property type="match status" value="1"/>
</dbReference>
<keyword evidence="5 15" id="KW-0808">Transferase</keyword>
<comment type="catalytic activity">
    <reaction evidence="13 15">
        <text>precorrin-2 + NAD(+) = sirohydrochlorin + NADH + 2 H(+)</text>
        <dbReference type="Rhea" id="RHEA:15613"/>
        <dbReference type="ChEBI" id="CHEBI:15378"/>
        <dbReference type="ChEBI" id="CHEBI:57540"/>
        <dbReference type="ChEBI" id="CHEBI:57945"/>
        <dbReference type="ChEBI" id="CHEBI:58351"/>
        <dbReference type="ChEBI" id="CHEBI:58827"/>
        <dbReference type="EC" id="1.3.1.76"/>
    </reaction>
</comment>
<dbReference type="EC" id="2.1.1.107" evidence="15"/>
<keyword evidence="4 15" id="KW-0489">Methyltransferase</keyword>
<dbReference type="PANTHER" id="PTHR45790">
    <property type="entry name" value="SIROHEME SYNTHASE-RELATED"/>
    <property type="match status" value="1"/>
</dbReference>
<comment type="catalytic activity">
    <reaction evidence="15">
        <text>siroheme + 2 H(+) = sirohydrochlorin + Fe(2+)</text>
        <dbReference type="Rhea" id="RHEA:24360"/>
        <dbReference type="ChEBI" id="CHEBI:15378"/>
        <dbReference type="ChEBI" id="CHEBI:29033"/>
        <dbReference type="ChEBI" id="CHEBI:58351"/>
        <dbReference type="ChEBI" id="CHEBI:60052"/>
        <dbReference type="EC" id="4.99.1.4"/>
    </reaction>
</comment>
<evidence type="ECO:0000256" key="2">
    <source>
        <dbReference type="ARBA" id="ARBA00005879"/>
    </source>
</evidence>
<organism evidence="21 22">
    <name type="scientific">Seongchinamella sediminis</name>
    <dbReference type="NCBI Taxonomy" id="2283635"/>
    <lineage>
        <taxon>Bacteria</taxon>
        <taxon>Pseudomonadati</taxon>
        <taxon>Pseudomonadota</taxon>
        <taxon>Gammaproteobacteria</taxon>
        <taxon>Cellvibrionales</taxon>
        <taxon>Halieaceae</taxon>
        <taxon>Seongchinamella</taxon>
    </lineage>
</organism>
<dbReference type="InterPro" id="IPR012409">
    <property type="entry name" value="Sirohaem_synth"/>
</dbReference>
<comment type="pathway">
    <text evidence="1 15">Porphyrin-containing compound metabolism; siroheme biosynthesis; sirohydrochlorin from precorrin-2: step 1/1.</text>
</comment>
<evidence type="ECO:0000256" key="7">
    <source>
        <dbReference type="ARBA" id="ARBA00023002"/>
    </source>
</evidence>
<evidence type="ECO:0000256" key="3">
    <source>
        <dbReference type="ARBA" id="ARBA00022573"/>
    </source>
</evidence>
<dbReference type="Gene3D" id="3.30.950.10">
    <property type="entry name" value="Methyltransferase, Cobalt-precorrin-4 Transmethylase, Domain 2"/>
    <property type="match status" value="1"/>
</dbReference>
<feature type="region of interest" description="Precorrin-2 dehydrogenase / sirohydrochlorin ferrochelatase" evidence="15">
    <location>
        <begin position="1"/>
        <end position="203"/>
    </location>
</feature>
<keyword evidence="6 15" id="KW-0949">S-adenosyl-L-methionine</keyword>
<evidence type="ECO:0000256" key="16">
    <source>
        <dbReference type="PIRSR" id="PIRSR036426-1"/>
    </source>
</evidence>
<keyword evidence="3 15" id="KW-0169">Cobalamin biosynthesis</keyword>
<keyword evidence="9 15" id="KW-0456">Lyase</keyword>
<proteinExistence type="inferred from homology"/>
<reference evidence="21 22" key="1">
    <citation type="submission" date="2018-07" db="EMBL/GenBank/DDBJ databases">
        <title>Halioglobus sp. genome submission.</title>
        <authorList>
            <person name="Ye M.-Q."/>
            <person name="Du Z.-J."/>
        </authorList>
    </citation>
    <scope>NUCLEOTIDE SEQUENCE [LARGE SCALE GENOMIC DNA]</scope>
    <source>
        <strain evidence="21 22">U0301</strain>
    </source>
</reference>
<evidence type="ECO:0000313" key="21">
    <source>
        <dbReference type="EMBL" id="RLQ20579.1"/>
    </source>
</evidence>
<dbReference type="Proteomes" id="UP000265509">
    <property type="component" value="Unassembled WGS sequence"/>
</dbReference>
<evidence type="ECO:0000256" key="10">
    <source>
        <dbReference type="ARBA" id="ARBA00023244"/>
    </source>
</evidence>
<feature type="binding site" evidence="15">
    <location>
        <begin position="43"/>
        <end position="44"/>
    </location>
    <ligand>
        <name>NAD(+)</name>
        <dbReference type="ChEBI" id="CHEBI:57540"/>
    </ligand>
</feature>
<feature type="domain" description="Tetrapyrrole methylase" evidence="18">
    <location>
        <begin position="218"/>
        <end position="427"/>
    </location>
</feature>
<dbReference type="NCBIfam" id="TIGR01470">
    <property type="entry name" value="cysG_Nterm"/>
    <property type="match status" value="1"/>
</dbReference>
<dbReference type="NCBIfam" id="NF004790">
    <property type="entry name" value="PRK06136.1"/>
    <property type="match status" value="1"/>
</dbReference>
<comment type="similarity">
    <text evidence="15">In the N-terminal section; belongs to the precorrin-2 dehydrogenase / sirohydrochlorin ferrochelatase family.</text>
</comment>
<dbReference type="InterPro" id="IPR050161">
    <property type="entry name" value="Siro_Cobalamin_biosynth"/>
</dbReference>
<comment type="similarity">
    <text evidence="2 17">Belongs to the precorrin methyltransferase family.</text>
</comment>
<dbReference type="Pfam" id="PF10414">
    <property type="entry name" value="CysG_dimeriser"/>
    <property type="match status" value="1"/>
</dbReference>
<feature type="binding site" evidence="15">
    <location>
        <position position="306"/>
    </location>
    <ligand>
        <name>S-adenosyl-L-methionine</name>
        <dbReference type="ChEBI" id="CHEBI:59789"/>
    </ligand>
</feature>
<dbReference type="GO" id="GO:0051266">
    <property type="term" value="F:sirohydrochlorin ferrochelatase activity"/>
    <property type="evidence" value="ECO:0007669"/>
    <property type="project" value="UniProtKB-EC"/>
</dbReference>
<comment type="pathway">
    <text evidence="14 15">Cofactor biosynthesis; adenosylcobalamin biosynthesis; precorrin-2 from uroporphyrinogen III: step 1/1.</text>
</comment>